<dbReference type="RefSeq" id="WP_252817276.1">
    <property type="nucleotide sequence ID" value="NZ_JAMXQS010000003.1"/>
</dbReference>
<dbReference type="Proteomes" id="UP001205906">
    <property type="component" value="Unassembled WGS sequence"/>
</dbReference>
<proteinExistence type="predicted"/>
<comment type="caution">
    <text evidence="1">The sequence shown here is derived from an EMBL/GenBank/DDBJ whole genome shotgun (WGS) entry which is preliminary data.</text>
</comment>
<dbReference type="EMBL" id="JAMXQS010000003">
    <property type="protein sequence ID" value="MCO6049441.1"/>
    <property type="molecule type" value="Genomic_DNA"/>
</dbReference>
<gene>
    <name evidence="1" type="ORF">NGM99_06515</name>
</gene>
<sequence>MGEVPLSLHVDAGLMKRLEDEARQQHRAADDLVLAAIANYLDGQDHERDIIRARITEADKGIFVSEEAMTRWVDSWDTENELAPPEPDVFPDRNG</sequence>
<organism evidence="1 2">
    <name type="scientific">Mesorhizobium liriopis</name>
    <dbReference type="NCBI Taxonomy" id="2953882"/>
    <lineage>
        <taxon>Bacteria</taxon>
        <taxon>Pseudomonadati</taxon>
        <taxon>Pseudomonadota</taxon>
        <taxon>Alphaproteobacteria</taxon>
        <taxon>Hyphomicrobiales</taxon>
        <taxon>Phyllobacteriaceae</taxon>
        <taxon>Mesorhizobium</taxon>
    </lineage>
</organism>
<protein>
    <recommendedName>
        <fullName evidence="3">CopG family transcriptional regulator</fullName>
    </recommendedName>
</protein>
<evidence type="ECO:0000313" key="1">
    <source>
        <dbReference type="EMBL" id="MCO6049441.1"/>
    </source>
</evidence>
<accession>A0ABT1C5K6</accession>
<keyword evidence="2" id="KW-1185">Reference proteome</keyword>
<name>A0ABT1C5K6_9HYPH</name>
<evidence type="ECO:0000313" key="2">
    <source>
        <dbReference type="Proteomes" id="UP001205906"/>
    </source>
</evidence>
<reference evidence="1 2" key="1">
    <citation type="submission" date="2022-06" db="EMBL/GenBank/DDBJ databases">
        <title>Mesorhizobium sp. strain RP14 Genome sequencing and assembly.</title>
        <authorList>
            <person name="Kim I."/>
        </authorList>
    </citation>
    <scope>NUCLEOTIDE SEQUENCE [LARGE SCALE GENOMIC DNA]</scope>
    <source>
        <strain evidence="2">RP14(2022)</strain>
    </source>
</reference>
<evidence type="ECO:0008006" key="3">
    <source>
        <dbReference type="Google" id="ProtNLM"/>
    </source>
</evidence>